<comment type="caution">
    <text evidence="7">The sequence shown here is derived from an EMBL/GenBank/DDBJ whole genome shotgun (WGS) entry which is preliminary data.</text>
</comment>
<evidence type="ECO:0000256" key="1">
    <source>
        <dbReference type="ARBA" id="ARBA00004167"/>
    </source>
</evidence>
<dbReference type="GO" id="GO:0016020">
    <property type="term" value="C:membrane"/>
    <property type="evidence" value="ECO:0007669"/>
    <property type="project" value="UniProtKB-SubCell"/>
</dbReference>
<keyword evidence="8" id="KW-1185">Reference proteome</keyword>
<keyword evidence="3" id="KW-0732">Signal</keyword>
<dbReference type="AlphaFoldDB" id="A0ABD1AS80"/>
<dbReference type="PANTHER" id="PTHR33491">
    <property type="entry name" value="OSJNBA0016N04.9 PROTEIN"/>
    <property type="match status" value="1"/>
</dbReference>
<dbReference type="Pfam" id="PF13947">
    <property type="entry name" value="GUB_WAK_bind"/>
    <property type="match status" value="1"/>
</dbReference>
<evidence type="ECO:0000259" key="6">
    <source>
        <dbReference type="Pfam" id="PF13947"/>
    </source>
</evidence>
<proteinExistence type="predicted"/>
<keyword evidence="5" id="KW-0472">Membrane</keyword>
<keyword evidence="7" id="KW-0808">Transferase</keyword>
<reference evidence="7 8" key="1">
    <citation type="submission" date="2024-04" db="EMBL/GenBank/DDBJ databases">
        <title>Genome assembly C_amara_ONT_v2.</title>
        <authorList>
            <person name="Yant L."/>
            <person name="Moore C."/>
            <person name="Slenker M."/>
        </authorList>
    </citation>
    <scope>NUCLEOTIDE SEQUENCE [LARGE SCALE GENOMIC DNA]</scope>
    <source>
        <tissue evidence="7">Leaf</tissue>
    </source>
</reference>
<gene>
    <name evidence="7" type="ORF">V5N11_035890</name>
</gene>
<dbReference type="EMBL" id="JBANAX010000412">
    <property type="protein sequence ID" value="KAL1209613.1"/>
    <property type="molecule type" value="Genomic_DNA"/>
</dbReference>
<keyword evidence="7" id="KW-0418">Kinase</keyword>
<evidence type="ECO:0000256" key="5">
    <source>
        <dbReference type="ARBA" id="ARBA00023136"/>
    </source>
</evidence>
<dbReference type="Proteomes" id="UP001558713">
    <property type="component" value="Unassembled WGS sequence"/>
</dbReference>
<evidence type="ECO:0000256" key="4">
    <source>
        <dbReference type="ARBA" id="ARBA00022989"/>
    </source>
</evidence>
<evidence type="ECO:0000313" key="7">
    <source>
        <dbReference type="EMBL" id="KAL1209613.1"/>
    </source>
</evidence>
<dbReference type="GO" id="GO:0016301">
    <property type="term" value="F:kinase activity"/>
    <property type="evidence" value="ECO:0007669"/>
    <property type="project" value="UniProtKB-KW"/>
</dbReference>
<accession>A0ABD1AS80</accession>
<feature type="domain" description="Wall-associated receptor kinase galacturonan-binding" evidence="6">
    <location>
        <begin position="10"/>
        <end position="58"/>
    </location>
</feature>
<evidence type="ECO:0000256" key="2">
    <source>
        <dbReference type="ARBA" id="ARBA00022692"/>
    </source>
</evidence>
<evidence type="ECO:0000256" key="3">
    <source>
        <dbReference type="ARBA" id="ARBA00022729"/>
    </source>
</evidence>
<keyword evidence="7" id="KW-0675">Receptor</keyword>
<keyword evidence="4" id="KW-1133">Transmembrane helix</keyword>
<protein>
    <submittedName>
        <fullName evidence="7">Wall-associated receptor kinase 1</fullName>
    </submittedName>
</protein>
<keyword evidence="2" id="KW-0812">Transmembrane</keyword>
<evidence type="ECO:0000313" key="8">
    <source>
        <dbReference type="Proteomes" id="UP001558713"/>
    </source>
</evidence>
<sequence length="162" mass="18074">MCRVSYNYFSCGDIAIEYPFGISSGCYYPGDDSFNLTCKEDRPHVLGDTEVENFNHSGELQVLLHRSSTCYDAQENEINSENSDFTLDNFTLSAKNKFTLIGCNALALLGAFGMKNYTTGCISTCNSPPEVNGKCNGAGFCRSRWIDIHLELFQVAYRTRLP</sequence>
<dbReference type="InterPro" id="IPR025287">
    <property type="entry name" value="WAK_GUB"/>
</dbReference>
<name>A0ABD1AS80_CARAN</name>
<organism evidence="7 8">
    <name type="scientific">Cardamine amara subsp. amara</name>
    <dbReference type="NCBI Taxonomy" id="228776"/>
    <lineage>
        <taxon>Eukaryota</taxon>
        <taxon>Viridiplantae</taxon>
        <taxon>Streptophyta</taxon>
        <taxon>Embryophyta</taxon>
        <taxon>Tracheophyta</taxon>
        <taxon>Spermatophyta</taxon>
        <taxon>Magnoliopsida</taxon>
        <taxon>eudicotyledons</taxon>
        <taxon>Gunneridae</taxon>
        <taxon>Pentapetalae</taxon>
        <taxon>rosids</taxon>
        <taxon>malvids</taxon>
        <taxon>Brassicales</taxon>
        <taxon>Brassicaceae</taxon>
        <taxon>Cardamineae</taxon>
        <taxon>Cardamine</taxon>
    </lineage>
</organism>
<comment type="subcellular location">
    <subcellularLocation>
        <location evidence="1">Membrane</location>
        <topology evidence="1">Single-pass membrane protein</topology>
    </subcellularLocation>
</comment>